<dbReference type="SMART" id="SM00980">
    <property type="entry name" value="THAP"/>
    <property type="match status" value="1"/>
</dbReference>
<dbReference type="GO" id="GO:0003677">
    <property type="term" value="F:DNA binding"/>
    <property type="evidence" value="ECO:0007669"/>
    <property type="project" value="UniProtKB-KW"/>
</dbReference>
<dbReference type="SUPFAM" id="SSF57716">
    <property type="entry name" value="Glucocorticoid receptor-like (DNA-binding domain)"/>
    <property type="match status" value="1"/>
</dbReference>
<keyword evidence="1" id="KW-0479">Metal-binding</keyword>
<evidence type="ECO:0000313" key="6">
    <source>
        <dbReference type="EMBL" id="MBW68116.1"/>
    </source>
</evidence>
<evidence type="ECO:0000256" key="2">
    <source>
        <dbReference type="ARBA" id="ARBA00022771"/>
    </source>
</evidence>
<reference evidence="6" key="1">
    <citation type="submission" date="2018-01" db="EMBL/GenBank/DDBJ databases">
        <title>An insight into the sialome of Amazonian anophelines.</title>
        <authorList>
            <person name="Ribeiro J.M."/>
            <person name="Scarpassa V."/>
            <person name="Calvo E."/>
        </authorList>
    </citation>
    <scope>NUCLEOTIDE SEQUENCE</scope>
</reference>
<feature type="domain" description="THAP-type" evidence="5">
    <location>
        <begin position="1"/>
        <end position="97"/>
    </location>
</feature>
<sequence>MRCLFEGCEKHESLQSKGQGAVRYFPFPVTDYACDRLRQLAQKRLFWWCRICGVDQTRILHPLSVCSKHFLKGFCAPLWDVFDPDWIPSLYIPAGGAGTKRSIPSANKLNGNDFIENEKMTVERITNPFWKTSPDATTIRNELIDEIISYPIGRVYSMLDEQSDLHRNYGAAYDVTHLPDELRNCLSRHSSLPGAAPELFSCNARAVTLVNLAMQPVWETERIIMKLQHSVLELINLMNE</sequence>
<evidence type="ECO:0000256" key="4">
    <source>
        <dbReference type="ARBA" id="ARBA00023125"/>
    </source>
</evidence>
<dbReference type="AlphaFoldDB" id="A0A2M4CRZ4"/>
<organism evidence="6">
    <name type="scientific">Anopheles darlingi</name>
    <name type="common">Mosquito</name>
    <dbReference type="NCBI Taxonomy" id="43151"/>
    <lineage>
        <taxon>Eukaryota</taxon>
        <taxon>Metazoa</taxon>
        <taxon>Ecdysozoa</taxon>
        <taxon>Arthropoda</taxon>
        <taxon>Hexapoda</taxon>
        <taxon>Insecta</taxon>
        <taxon>Pterygota</taxon>
        <taxon>Neoptera</taxon>
        <taxon>Endopterygota</taxon>
        <taxon>Diptera</taxon>
        <taxon>Nematocera</taxon>
        <taxon>Culicoidea</taxon>
        <taxon>Culicidae</taxon>
        <taxon>Anophelinae</taxon>
        <taxon>Anopheles</taxon>
    </lineage>
</organism>
<keyword evidence="4" id="KW-0238">DNA-binding</keyword>
<accession>A0A2M4CRZ4</accession>
<name>A0A2M4CRZ4_ANODA</name>
<evidence type="ECO:0000256" key="3">
    <source>
        <dbReference type="ARBA" id="ARBA00022833"/>
    </source>
</evidence>
<dbReference type="VEuPathDB" id="VectorBase:ADAR2_008664"/>
<keyword evidence="2" id="KW-0863">Zinc-finger</keyword>
<protein>
    <submittedName>
        <fullName evidence="6">Putative agap008271-pa-like protein</fullName>
    </submittedName>
</protein>
<dbReference type="InterPro" id="IPR006612">
    <property type="entry name" value="THAP_Znf"/>
</dbReference>
<dbReference type="EMBL" id="GGFL01003938">
    <property type="protein sequence ID" value="MBW68116.1"/>
    <property type="molecule type" value="Transcribed_RNA"/>
</dbReference>
<proteinExistence type="predicted"/>
<dbReference type="GO" id="GO:0008270">
    <property type="term" value="F:zinc ion binding"/>
    <property type="evidence" value="ECO:0007669"/>
    <property type="project" value="UniProtKB-KW"/>
</dbReference>
<evidence type="ECO:0000259" key="5">
    <source>
        <dbReference type="SMART" id="SM00980"/>
    </source>
</evidence>
<keyword evidence="3" id="KW-0862">Zinc</keyword>
<evidence type="ECO:0000256" key="1">
    <source>
        <dbReference type="ARBA" id="ARBA00022723"/>
    </source>
</evidence>
<dbReference type="Pfam" id="PF05485">
    <property type="entry name" value="THAP"/>
    <property type="match status" value="1"/>
</dbReference>